<dbReference type="GO" id="GO:0005524">
    <property type="term" value="F:ATP binding"/>
    <property type="evidence" value="ECO:0007669"/>
    <property type="project" value="TreeGrafter"/>
</dbReference>
<sequence>MFKIEAIIRPHKLSDVKDALLATGVQGLTVTEVKGFGRQRGRTEIYRGAEYDVSFIPKIMITLVVQDDQVEEVVDTIIRSASTGKVGDGKIFLYPVAEVIRIRTRESGPAAL</sequence>
<evidence type="ECO:0000256" key="7">
    <source>
        <dbReference type="PIRSR" id="PIRSR602187-50"/>
    </source>
</evidence>
<dbReference type="EMBL" id="FOUU01000010">
    <property type="protein sequence ID" value="SFN01526.1"/>
    <property type="molecule type" value="Genomic_DNA"/>
</dbReference>
<name>A0A1I4VKH0_9BACT</name>
<dbReference type="PANTHER" id="PTHR30115">
    <property type="entry name" value="NITROGEN REGULATORY PROTEIN P-II"/>
    <property type="match status" value="1"/>
</dbReference>
<dbReference type="PROSITE" id="PS51343">
    <property type="entry name" value="PII_GLNB_DOM"/>
    <property type="match status" value="1"/>
</dbReference>
<keyword evidence="3" id="KW-0547">Nucleotide-binding</keyword>
<reference evidence="9 10" key="1">
    <citation type="submission" date="2016-10" db="EMBL/GenBank/DDBJ databases">
        <authorList>
            <person name="de Groot N.N."/>
        </authorList>
    </citation>
    <scope>NUCLEOTIDE SEQUENCE [LARGE SCALE GENOMIC DNA]</scope>
    <source>
        <strain evidence="9 10">DSM 9990</strain>
    </source>
</reference>
<evidence type="ECO:0000313" key="9">
    <source>
        <dbReference type="EMBL" id="SFN01526.1"/>
    </source>
</evidence>
<dbReference type="PANTHER" id="PTHR30115:SF11">
    <property type="entry name" value="NITROGEN REGULATORY PROTEIN P-II HOMOLOG"/>
    <property type="match status" value="1"/>
</dbReference>
<dbReference type="PROSITE" id="PS00638">
    <property type="entry name" value="PII_GLNB_CTER"/>
    <property type="match status" value="1"/>
</dbReference>
<evidence type="ECO:0000256" key="1">
    <source>
        <dbReference type="ARBA" id="ARBA00011233"/>
    </source>
</evidence>
<evidence type="ECO:0000256" key="4">
    <source>
        <dbReference type="ARBA" id="ARBA00023015"/>
    </source>
</evidence>
<gene>
    <name evidence="9" type="ORF">SAMN05660836_02329</name>
</gene>
<dbReference type="PROSITE" id="PS00496">
    <property type="entry name" value="PII_GLNB_UMP"/>
    <property type="match status" value="1"/>
</dbReference>
<dbReference type="GO" id="GO:0005829">
    <property type="term" value="C:cytosol"/>
    <property type="evidence" value="ECO:0007669"/>
    <property type="project" value="TreeGrafter"/>
</dbReference>
<dbReference type="STRING" id="39841.SAMN05660836_02329"/>
<dbReference type="PRINTS" id="PR00340">
    <property type="entry name" value="PIIGLNB"/>
</dbReference>
<keyword evidence="10" id="KW-1185">Reference proteome</keyword>
<dbReference type="GO" id="GO:0030234">
    <property type="term" value="F:enzyme regulator activity"/>
    <property type="evidence" value="ECO:0007669"/>
    <property type="project" value="InterPro"/>
</dbReference>
<evidence type="ECO:0000256" key="3">
    <source>
        <dbReference type="ARBA" id="ARBA00022741"/>
    </source>
</evidence>
<dbReference type="SUPFAM" id="SSF54913">
    <property type="entry name" value="GlnB-like"/>
    <property type="match status" value="1"/>
</dbReference>
<comment type="similarity">
    <text evidence="8">Belongs to the P(II) protein family.</text>
</comment>
<feature type="modified residue" description="O-UMP-tyrosine" evidence="6">
    <location>
        <position position="51"/>
    </location>
</feature>
<dbReference type="OrthoDB" id="9802729at2"/>
<evidence type="ECO:0000256" key="6">
    <source>
        <dbReference type="PIRSR" id="PIRSR039144-50"/>
    </source>
</evidence>
<dbReference type="InterPro" id="IPR011322">
    <property type="entry name" value="N-reg_PII-like_a/b"/>
</dbReference>
<evidence type="ECO:0000256" key="5">
    <source>
        <dbReference type="ARBA" id="ARBA00023163"/>
    </source>
</evidence>
<organism evidence="9 10">
    <name type="scientific">Thermodesulforhabdus norvegica</name>
    <dbReference type="NCBI Taxonomy" id="39841"/>
    <lineage>
        <taxon>Bacteria</taxon>
        <taxon>Pseudomonadati</taxon>
        <taxon>Thermodesulfobacteriota</taxon>
        <taxon>Syntrophobacteria</taxon>
        <taxon>Syntrophobacterales</taxon>
        <taxon>Thermodesulforhabdaceae</taxon>
        <taxon>Thermodesulforhabdus</taxon>
    </lineage>
</organism>
<dbReference type="InterPro" id="IPR015867">
    <property type="entry name" value="N-reg_PII/ATP_PRibTrfase_C"/>
</dbReference>
<keyword evidence="4" id="KW-0805">Transcription regulation</keyword>
<dbReference type="RefSeq" id="WP_093395977.1">
    <property type="nucleotide sequence ID" value="NZ_FOUU01000010.1"/>
</dbReference>
<dbReference type="SMART" id="SM00938">
    <property type="entry name" value="P-II"/>
    <property type="match status" value="1"/>
</dbReference>
<evidence type="ECO:0000256" key="8">
    <source>
        <dbReference type="RuleBase" id="RU003936"/>
    </source>
</evidence>
<dbReference type="PIRSF" id="PIRSF039144">
    <property type="entry name" value="GlnB"/>
    <property type="match status" value="1"/>
</dbReference>
<dbReference type="GO" id="GO:0006808">
    <property type="term" value="P:regulation of nitrogen utilization"/>
    <property type="evidence" value="ECO:0007669"/>
    <property type="project" value="InterPro"/>
</dbReference>
<protein>
    <submittedName>
        <fullName evidence="9">Nitrogen regulatory protein P-II family</fullName>
    </submittedName>
</protein>
<dbReference type="Pfam" id="PF00543">
    <property type="entry name" value="P-II"/>
    <property type="match status" value="1"/>
</dbReference>
<dbReference type="Proteomes" id="UP000199611">
    <property type="component" value="Unassembled WGS sequence"/>
</dbReference>
<dbReference type="InterPro" id="IPR002332">
    <property type="entry name" value="N-reg_PII_urydylation_site"/>
</dbReference>
<dbReference type="Gene3D" id="3.30.70.120">
    <property type="match status" value="1"/>
</dbReference>
<proteinExistence type="inferred from homology"/>
<dbReference type="AlphaFoldDB" id="A0A1I4VKH0"/>
<dbReference type="InterPro" id="IPR002187">
    <property type="entry name" value="N-reg_PII"/>
</dbReference>
<dbReference type="InterPro" id="IPR017918">
    <property type="entry name" value="N-reg_PII_CS"/>
</dbReference>
<evidence type="ECO:0000256" key="2">
    <source>
        <dbReference type="ARBA" id="ARBA00022553"/>
    </source>
</evidence>
<keyword evidence="5" id="KW-0804">Transcription</keyword>
<comment type="subunit">
    <text evidence="1">Homotrimer.</text>
</comment>
<evidence type="ECO:0000313" key="10">
    <source>
        <dbReference type="Proteomes" id="UP000199611"/>
    </source>
</evidence>
<keyword evidence="2 7" id="KW-0597">Phosphoprotein</keyword>
<accession>A0A1I4VKH0</accession>